<evidence type="ECO:0000259" key="3">
    <source>
        <dbReference type="PROSITE" id="PS51186"/>
    </source>
</evidence>
<dbReference type="RefSeq" id="WP_021284192.1">
    <property type="nucleotide sequence ID" value="NZ_JAGGLL010000030.1"/>
</dbReference>
<feature type="domain" description="N-acetyltransferase" evidence="3">
    <location>
        <begin position="2"/>
        <end position="157"/>
    </location>
</feature>
<protein>
    <submittedName>
        <fullName evidence="4">Ribosomal protein S18 acetylase RimI-like enzyme</fullName>
    </submittedName>
</protein>
<evidence type="ECO:0000256" key="1">
    <source>
        <dbReference type="ARBA" id="ARBA00022679"/>
    </source>
</evidence>
<organism evidence="4 5">
    <name type="scientific">Clostridium punense</name>
    <dbReference type="NCBI Taxonomy" id="1054297"/>
    <lineage>
        <taxon>Bacteria</taxon>
        <taxon>Bacillati</taxon>
        <taxon>Bacillota</taxon>
        <taxon>Clostridia</taxon>
        <taxon>Eubacteriales</taxon>
        <taxon>Clostridiaceae</taxon>
        <taxon>Clostridium</taxon>
    </lineage>
</organism>
<proteinExistence type="predicted"/>
<sequence>MIRYLKCSEVSMDLIFEAFSIGFSDYIIKLSMPKDIFVSRFFGPEGNSLEYSHIALDDDKAVGVILGGIKNYEGLKTLRCGTLAVHPDYRGKGVSQKLMELHRQVAIENNCTQMFLEVIVGNDRAINFYKKLSYEKVYDLKYFTFDNLSTLRSCNYPHINIKRLSFVDINSIVKETKDYHINWQSDIDYLAKLENSLYYGAYVEDKLVGYLCGTSLGKINLLWVTKNHRFMGIGLSLISEFSKEIKSEKLFITIPNNNLIEGFVRHIGFKQDAISQYEMYLTL</sequence>
<dbReference type="InterPro" id="IPR050680">
    <property type="entry name" value="YpeA/RimI_acetyltransf"/>
</dbReference>
<dbReference type="EMBL" id="JAGGLL010000030">
    <property type="protein sequence ID" value="MBP2023482.1"/>
    <property type="molecule type" value="Genomic_DNA"/>
</dbReference>
<name>A0ABS4K6S1_9CLOT</name>
<dbReference type="InterPro" id="IPR000182">
    <property type="entry name" value="GNAT_dom"/>
</dbReference>
<dbReference type="Pfam" id="PF00583">
    <property type="entry name" value="Acetyltransf_1"/>
    <property type="match status" value="2"/>
</dbReference>
<evidence type="ECO:0000256" key="2">
    <source>
        <dbReference type="ARBA" id="ARBA00023315"/>
    </source>
</evidence>
<dbReference type="Gene3D" id="3.40.630.30">
    <property type="match status" value="2"/>
</dbReference>
<dbReference type="SUPFAM" id="SSF55729">
    <property type="entry name" value="Acyl-CoA N-acyltransferases (Nat)"/>
    <property type="match status" value="2"/>
</dbReference>
<reference evidence="4 5" key="1">
    <citation type="submission" date="2021-03" db="EMBL/GenBank/DDBJ databases">
        <title>Genomic Encyclopedia of Type Strains, Phase IV (KMG-IV): sequencing the most valuable type-strain genomes for metagenomic binning, comparative biology and taxonomic classification.</title>
        <authorList>
            <person name="Goeker M."/>
        </authorList>
    </citation>
    <scope>NUCLEOTIDE SEQUENCE [LARGE SCALE GENOMIC DNA]</scope>
    <source>
        <strain evidence="4 5">DSM 28650</strain>
    </source>
</reference>
<evidence type="ECO:0000313" key="4">
    <source>
        <dbReference type="EMBL" id="MBP2023482.1"/>
    </source>
</evidence>
<gene>
    <name evidence="4" type="ORF">J2Z44_003319</name>
</gene>
<evidence type="ECO:0000313" key="5">
    <source>
        <dbReference type="Proteomes" id="UP001519308"/>
    </source>
</evidence>
<dbReference type="CDD" id="cd04301">
    <property type="entry name" value="NAT_SF"/>
    <property type="match status" value="1"/>
</dbReference>
<keyword evidence="5" id="KW-1185">Reference proteome</keyword>
<keyword evidence="1" id="KW-0808">Transferase</keyword>
<comment type="caution">
    <text evidence="4">The sequence shown here is derived from an EMBL/GenBank/DDBJ whole genome shotgun (WGS) entry which is preliminary data.</text>
</comment>
<feature type="domain" description="N-acetyltransferase" evidence="3">
    <location>
        <begin position="159"/>
        <end position="283"/>
    </location>
</feature>
<keyword evidence="2" id="KW-0012">Acyltransferase</keyword>
<dbReference type="PANTHER" id="PTHR43420">
    <property type="entry name" value="ACETYLTRANSFERASE"/>
    <property type="match status" value="1"/>
</dbReference>
<dbReference type="PROSITE" id="PS51186">
    <property type="entry name" value="GNAT"/>
    <property type="match status" value="2"/>
</dbReference>
<dbReference type="PANTHER" id="PTHR43420:SF44">
    <property type="entry name" value="ACETYLTRANSFERASE YPEA"/>
    <property type="match status" value="1"/>
</dbReference>
<dbReference type="Proteomes" id="UP001519308">
    <property type="component" value="Unassembled WGS sequence"/>
</dbReference>
<dbReference type="InterPro" id="IPR016181">
    <property type="entry name" value="Acyl_CoA_acyltransferase"/>
</dbReference>
<accession>A0ABS4K6S1</accession>